<comment type="caution">
    <text evidence="2">The sequence shown here is derived from an EMBL/GenBank/DDBJ whole genome shotgun (WGS) entry which is preliminary data.</text>
</comment>
<evidence type="ECO:0000313" key="3">
    <source>
        <dbReference type="Proteomes" id="UP000521199"/>
    </source>
</evidence>
<evidence type="ECO:0000256" key="1">
    <source>
        <dbReference type="SAM" id="SignalP"/>
    </source>
</evidence>
<name>A0A7W8D7I6_9GAMM</name>
<dbReference type="Gene3D" id="2.80.10.50">
    <property type="match status" value="2"/>
</dbReference>
<reference evidence="2 3" key="1">
    <citation type="submission" date="2020-08" db="EMBL/GenBank/DDBJ databases">
        <title>Genomic Encyclopedia of Type Strains, Phase IV (KMG-IV): sequencing the most valuable type-strain genomes for metagenomic binning, comparative biology and taxonomic classification.</title>
        <authorList>
            <person name="Goeker M."/>
        </authorList>
    </citation>
    <scope>NUCLEOTIDE SEQUENCE [LARGE SCALE GENOMIC DNA]</scope>
    <source>
        <strain evidence="2 3">DSM 24163</strain>
    </source>
</reference>
<dbReference type="NCBIfam" id="TIGR02608">
    <property type="entry name" value="delta_60_rpt"/>
    <property type="match status" value="5"/>
</dbReference>
<dbReference type="Pfam" id="PF17164">
    <property type="entry name" value="DUF5122"/>
    <property type="match status" value="4"/>
</dbReference>
<dbReference type="AlphaFoldDB" id="A0A7W8D7I6"/>
<proteinExistence type="predicted"/>
<sequence>MVRFRTLVLLAALVPAASALAIEPGTPDPLFGTGGTGFETVSYAPDLVQPAAAIVAADGSIYIGGGVLGQDSVDLAGVHLLRDGSFDPGYGKVRHAIPGYTSAFADDFALQPDGKLLVAARVSNPASRWAVCRLRVDGDLDPDFGDVQTPGCTTPLQGEARAIVLQSDGRIVVAGSDNFGDPSRAALIRLSSSGVLDTSFAGGDTVAVLPEELAARSSFNDLVLGPDDTLVASGSYGPQGDDQFMAARFDADGELDESFSQDGVRLVQYTLLPPGERLNIANGLALLPDGAVLVSGTVYVPTNGGSMPRIGIVKLDADGALSSDFVSDGMPDGQLLIDPCVQDECDIWASDLAVLPNGRILLAGGARFGDLDIPTVHTLRLLPDGQLDPGWVGGNNGEFAPGLSLTFWDGFSVSDLLLQGDRPVVVGERLVPQDMLEIGAYRLAGERLFGDSLESD</sequence>
<feature type="signal peptide" evidence="1">
    <location>
        <begin position="1"/>
        <end position="21"/>
    </location>
</feature>
<accession>A0A7W8D7I6</accession>
<organism evidence="2 3">
    <name type="scientific">Chiayiivirga flava</name>
    <dbReference type="NCBI Taxonomy" id="659595"/>
    <lineage>
        <taxon>Bacteria</taxon>
        <taxon>Pseudomonadati</taxon>
        <taxon>Pseudomonadota</taxon>
        <taxon>Gammaproteobacteria</taxon>
        <taxon>Lysobacterales</taxon>
        <taxon>Lysobacteraceae</taxon>
        <taxon>Chiayiivirga</taxon>
    </lineage>
</organism>
<keyword evidence="3" id="KW-1185">Reference proteome</keyword>
<gene>
    <name evidence="2" type="ORF">HNQ52_002901</name>
</gene>
<feature type="chain" id="PRO_5030780530" evidence="1">
    <location>
        <begin position="22"/>
        <end position="456"/>
    </location>
</feature>
<protein>
    <submittedName>
        <fullName evidence="2">Putative delta-60 repeat protein</fullName>
    </submittedName>
</protein>
<dbReference type="SUPFAM" id="SSF63829">
    <property type="entry name" value="Calcium-dependent phosphotriesterase"/>
    <property type="match status" value="1"/>
</dbReference>
<keyword evidence="1" id="KW-0732">Signal</keyword>
<dbReference type="Proteomes" id="UP000521199">
    <property type="component" value="Unassembled WGS sequence"/>
</dbReference>
<dbReference type="RefSeq" id="WP_183961868.1">
    <property type="nucleotide sequence ID" value="NZ_JACHHP010000005.1"/>
</dbReference>
<dbReference type="EMBL" id="JACHHP010000005">
    <property type="protein sequence ID" value="MBB5209338.1"/>
    <property type="molecule type" value="Genomic_DNA"/>
</dbReference>
<evidence type="ECO:0000313" key="2">
    <source>
        <dbReference type="EMBL" id="MBB5209338.1"/>
    </source>
</evidence>
<dbReference type="InterPro" id="IPR013431">
    <property type="entry name" value="Delta_60_rpt"/>
</dbReference>